<protein>
    <recommendedName>
        <fullName evidence="3">Relaxosome protein TraY</fullName>
    </recommendedName>
</protein>
<organism evidence="7 8">
    <name type="scientific">Legionella busanensis</name>
    <dbReference type="NCBI Taxonomy" id="190655"/>
    <lineage>
        <taxon>Bacteria</taxon>
        <taxon>Pseudomonadati</taxon>
        <taxon>Pseudomonadota</taxon>
        <taxon>Gammaproteobacteria</taxon>
        <taxon>Legionellales</taxon>
        <taxon>Legionellaceae</taxon>
        <taxon>Legionella</taxon>
    </lineage>
</organism>
<dbReference type="RefSeq" id="WP_115333075.1">
    <property type="nucleotide sequence ID" value="NZ_CAAAHP010000014.1"/>
</dbReference>
<keyword evidence="5" id="KW-0184">Conjugation</keyword>
<evidence type="ECO:0000256" key="2">
    <source>
        <dbReference type="ARBA" id="ARBA00007183"/>
    </source>
</evidence>
<dbReference type="GO" id="GO:0003677">
    <property type="term" value="F:DNA binding"/>
    <property type="evidence" value="ECO:0007669"/>
    <property type="project" value="UniProtKB-KW"/>
</dbReference>
<name>A0A378KDW4_9GAMM</name>
<evidence type="ECO:0000313" key="8">
    <source>
        <dbReference type="Proteomes" id="UP000254794"/>
    </source>
</evidence>
<dbReference type="Proteomes" id="UP000254794">
    <property type="component" value="Unassembled WGS sequence"/>
</dbReference>
<comment type="similarity">
    <text evidence="2">Belongs to the TraY family.</text>
</comment>
<evidence type="ECO:0000256" key="1">
    <source>
        <dbReference type="ARBA" id="ARBA00004496"/>
    </source>
</evidence>
<evidence type="ECO:0000256" key="4">
    <source>
        <dbReference type="ARBA" id="ARBA00022490"/>
    </source>
</evidence>
<dbReference type="AlphaFoldDB" id="A0A378KDW4"/>
<dbReference type="InterPro" id="IPR008876">
    <property type="entry name" value="TraY"/>
</dbReference>
<keyword evidence="4" id="KW-0963">Cytoplasm</keyword>
<comment type="subcellular location">
    <subcellularLocation>
        <location evidence="1">Cytoplasm</location>
    </subcellularLocation>
</comment>
<reference evidence="7 8" key="1">
    <citation type="submission" date="2018-06" db="EMBL/GenBank/DDBJ databases">
        <authorList>
            <consortium name="Pathogen Informatics"/>
            <person name="Doyle S."/>
        </authorList>
    </citation>
    <scope>NUCLEOTIDE SEQUENCE [LARGE SCALE GENOMIC DNA]</scope>
    <source>
        <strain evidence="7 8">NCTC13316</strain>
    </source>
</reference>
<evidence type="ECO:0000256" key="5">
    <source>
        <dbReference type="ARBA" id="ARBA00022971"/>
    </source>
</evidence>
<dbReference type="Pfam" id="PF05509">
    <property type="entry name" value="TraY"/>
    <property type="match status" value="1"/>
</dbReference>
<keyword evidence="6" id="KW-0238">DNA-binding</keyword>
<accession>A0A378KDW4</accession>
<gene>
    <name evidence="7" type="ORF">NCTC13316_03596</name>
</gene>
<evidence type="ECO:0000256" key="3">
    <source>
        <dbReference type="ARBA" id="ARBA00020541"/>
    </source>
</evidence>
<dbReference type="EMBL" id="UGOD01000008">
    <property type="protein sequence ID" value="STX81721.1"/>
    <property type="molecule type" value="Genomic_DNA"/>
</dbReference>
<dbReference type="OrthoDB" id="5651700at2"/>
<proteinExistence type="inferred from homology"/>
<keyword evidence="8" id="KW-1185">Reference proteome</keyword>
<dbReference type="GO" id="GO:0005737">
    <property type="term" value="C:cytoplasm"/>
    <property type="evidence" value="ECO:0007669"/>
    <property type="project" value="UniProtKB-SubCell"/>
</dbReference>
<sequence>MKSENNKKYPKVYISFQLSEKANQLLTESCKRSGRKKIPEAALRLEDHLNRFRSISELNQTILNSNIEEVKEMEIQDVCTSNP</sequence>
<evidence type="ECO:0000313" key="7">
    <source>
        <dbReference type="EMBL" id="STX81721.1"/>
    </source>
</evidence>
<evidence type="ECO:0000256" key="6">
    <source>
        <dbReference type="ARBA" id="ARBA00023125"/>
    </source>
</evidence>